<evidence type="ECO:0000313" key="2">
    <source>
        <dbReference type="EMBL" id="KAG5616122.1"/>
    </source>
</evidence>
<sequence>MLARIPLLFSSHSPSASFSSPAAGRGKETTAAGAPLGPVALSSDNNNKQRPNSSKTAAAGGVAVTENNNSSDQKSLRPRFRSRVRSTRSLGLLFVLVLLLLFS</sequence>
<dbReference type="Proteomes" id="UP000824120">
    <property type="component" value="Chromosome 3"/>
</dbReference>
<dbReference type="AlphaFoldDB" id="A0A9J5ZVX8"/>
<evidence type="ECO:0000256" key="1">
    <source>
        <dbReference type="SAM" id="MobiDB-lite"/>
    </source>
</evidence>
<feature type="compositionally biased region" description="Low complexity" evidence="1">
    <location>
        <begin position="1"/>
        <end position="23"/>
    </location>
</feature>
<feature type="region of interest" description="Disordered" evidence="1">
    <location>
        <begin position="1"/>
        <end position="81"/>
    </location>
</feature>
<evidence type="ECO:0000313" key="3">
    <source>
        <dbReference type="Proteomes" id="UP000824120"/>
    </source>
</evidence>
<comment type="caution">
    <text evidence="2">The sequence shown here is derived from an EMBL/GenBank/DDBJ whole genome shotgun (WGS) entry which is preliminary data.</text>
</comment>
<feature type="compositionally biased region" description="Polar residues" evidence="1">
    <location>
        <begin position="42"/>
        <end position="56"/>
    </location>
</feature>
<organism evidence="2 3">
    <name type="scientific">Solanum commersonii</name>
    <name type="common">Commerson's wild potato</name>
    <name type="synonym">Commerson's nightshade</name>
    <dbReference type="NCBI Taxonomy" id="4109"/>
    <lineage>
        <taxon>Eukaryota</taxon>
        <taxon>Viridiplantae</taxon>
        <taxon>Streptophyta</taxon>
        <taxon>Embryophyta</taxon>
        <taxon>Tracheophyta</taxon>
        <taxon>Spermatophyta</taxon>
        <taxon>Magnoliopsida</taxon>
        <taxon>eudicotyledons</taxon>
        <taxon>Gunneridae</taxon>
        <taxon>Pentapetalae</taxon>
        <taxon>asterids</taxon>
        <taxon>lamiids</taxon>
        <taxon>Solanales</taxon>
        <taxon>Solanaceae</taxon>
        <taxon>Solanoideae</taxon>
        <taxon>Solaneae</taxon>
        <taxon>Solanum</taxon>
    </lineage>
</organism>
<dbReference type="EMBL" id="JACXVP010000003">
    <property type="protein sequence ID" value="KAG5616122.1"/>
    <property type="molecule type" value="Genomic_DNA"/>
</dbReference>
<proteinExistence type="predicted"/>
<protein>
    <submittedName>
        <fullName evidence="2">Uncharacterized protein</fullName>
    </submittedName>
</protein>
<keyword evidence="3" id="KW-1185">Reference proteome</keyword>
<name>A0A9J5ZVX8_SOLCO</name>
<gene>
    <name evidence="2" type="ORF">H5410_015946</name>
</gene>
<reference evidence="2 3" key="1">
    <citation type="submission" date="2020-09" db="EMBL/GenBank/DDBJ databases">
        <title>De no assembly of potato wild relative species, Solanum commersonii.</title>
        <authorList>
            <person name="Cho K."/>
        </authorList>
    </citation>
    <scope>NUCLEOTIDE SEQUENCE [LARGE SCALE GENOMIC DNA]</scope>
    <source>
        <strain evidence="2">LZ3.2</strain>
        <tissue evidence="2">Leaf</tissue>
    </source>
</reference>
<accession>A0A9J5ZVX8</accession>